<feature type="transmembrane region" description="Helical" evidence="1">
    <location>
        <begin position="121"/>
        <end position="141"/>
    </location>
</feature>
<accession>A0ABW9V3C4</accession>
<feature type="transmembrane region" description="Helical" evidence="1">
    <location>
        <begin position="42"/>
        <end position="62"/>
    </location>
</feature>
<feature type="transmembrane region" description="Helical" evidence="1">
    <location>
        <begin position="98"/>
        <end position="114"/>
    </location>
</feature>
<gene>
    <name evidence="3" type="ORF">GTP38_02920</name>
</gene>
<evidence type="ECO:0000256" key="1">
    <source>
        <dbReference type="SAM" id="Phobius"/>
    </source>
</evidence>
<keyword evidence="1" id="KW-1133">Transmembrane helix</keyword>
<organism evidence="3 4">
    <name type="scientific">Duganella lactea</name>
    <dbReference type="NCBI Taxonomy" id="2692173"/>
    <lineage>
        <taxon>Bacteria</taxon>
        <taxon>Pseudomonadati</taxon>
        <taxon>Pseudomonadota</taxon>
        <taxon>Betaproteobacteria</taxon>
        <taxon>Burkholderiales</taxon>
        <taxon>Oxalobacteraceae</taxon>
        <taxon>Telluria group</taxon>
        <taxon>Duganella</taxon>
    </lineage>
</organism>
<sequence length="153" mass="16464">MKIINHKDFWAGMLFLVFGAFFAGEGATYTFGTAARMGPGYFPTLLGAMLMLLGLLVAVGGLRAGATPETVERFSWSTLALILGPIVLFGLLLEPLGLILSLLMLVGISSYASHEFSWRGACYSAAFLIGLCLLVFIYALGLQFQLWPSFVGV</sequence>
<name>A0ABW9V3C4_9BURK</name>
<dbReference type="InterPro" id="IPR009936">
    <property type="entry name" value="DUF1468"/>
</dbReference>
<dbReference type="Proteomes" id="UP000449678">
    <property type="component" value="Unassembled WGS sequence"/>
</dbReference>
<keyword evidence="4" id="KW-1185">Reference proteome</keyword>
<evidence type="ECO:0000313" key="3">
    <source>
        <dbReference type="EMBL" id="MYM33292.1"/>
    </source>
</evidence>
<feature type="domain" description="DUF1468" evidence="2">
    <location>
        <begin position="10"/>
        <end position="144"/>
    </location>
</feature>
<dbReference type="RefSeq" id="WP_160988699.1">
    <property type="nucleotide sequence ID" value="NZ_WWCO01000002.1"/>
</dbReference>
<dbReference type="Pfam" id="PF07331">
    <property type="entry name" value="TctB"/>
    <property type="match status" value="1"/>
</dbReference>
<keyword evidence="1" id="KW-0472">Membrane</keyword>
<evidence type="ECO:0000259" key="2">
    <source>
        <dbReference type="Pfam" id="PF07331"/>
    </source>
</evidence>
<dbReference type="EMBL" id="WWCO01000002">
    <property type="protein sequence ID" value="MYM33292.1"/>
    <property type="molecule type" value="Genomic_DNA"/>
</dbReference>
<reference evidence="3 4" key="1">
    <citation type="submission" date="2019-12" db="EMBL/GenBank/DDBJ databases">
        <title>Novel species isolated from a subtropical stream in China.</title>
        <authorList>
            <person name="Lu H."/>
        </authorList>
    </citation>
    <scope>NUCLEOTIDE SEQUENCE [LARGE SCALE GENOMIC DNA]</scope>
    <source>
        <strain evidence="3 4">FT94W</strain>
    </source>
</reference>
<proteinExistence type="predicted"/>
<feature type="transmembrane region" description="Helical" evidence="1">
    <location>
        <begin position="74"/>
        <end position="92"/>
    </location>
</feature>
<evidence type="ECO:0000313" key="4">
    <source>
        <dbReference type="Proteomes" id="UP000449678"/>
    </source>
</evidence>
<keyword evidence="1" id="KW-0812">Transmembrane</keyword>
<comment type="caution">
    <text evidence="3">The sequence shown here is derived from an EMBL/GenBank/DDBJ whole genome shotgun (WGS) entry which is preliminary data.</text>
</comment>
<protein>
    <submittedName>
        <fullName evidence="3">Tripartite tricarboxylate transporter TctB family protein</fullName>
    </submittedName>
</protein>